<keyword evidence="3 8" id="KW-0812">Transmembrane</keyword>
<dbReference type="GO" id="GO:0009252">
    <property type="term" value="P:peptidoglycan biosynthetic process"/>
    <property type="evidence" value="ECO:0007669"/>
    <property type="project" value="UniProtKB-UniRule"/>
</dbReference>
<comment type="pathway">
    <text evidence="8">Cell wall biogenesis; peptidoglycan biosynthesis.</text>
</comment>
<sequence>MSKTAKAALGLMIVTILSKILGLVREQVLAAAYGTDMYAAAYSTANSIPIVMFSIIGSAIATSLIPMYNRLRAESGEQRALDFTNTLINIVILICTVMAFVGIIFTEPLVKLFAAGYRGEVLATTISFTRILLVSVVFVGLANIMTGYLQIKNSFMIPGLIGIPYSIVIITSIYLSVNHSVYILVYGTLIAIMFKFLFQVPFAYKKGYRYSLKMDFKDPAMKEMLALIMPVVIGVGVSQLNAMVDKTLASTLGTNVVASFNYATRLYEFVQALFITSILSVVYPQMSKFLVNNDMKAFKLSLKKTMNVIIILVVPIIIGAGVLAIPIVKILLQRGNFTYDDTVMTANILVLYTTSVLAFALRDIISRGFYSLQDSKTPMTNGMIAIVFNIALNLIFIKFLGYRGLALASSIAAYIGLILFYFSLKKKIGDFEQKKVFSVFFKSLFSAIVMGIVCRFTFNLISSITGTGFVNETISLGCAIGLGAIVYFILMYVLKVEELDSIINMVKGKIKKS</sequence>
<dbReference type="AlphaFoldDB" id="A0A371IX06"/>
<dbReference type="EMBL" id="NOJZ02000001">
    <property type="protein sequence ID" value="RDY25011.1"/>
    <property type="molecule type" value="Genomic_DNA"/>
</dbReference>
<dbReference type="PANTHER" id="PTHR47019">
    <property type="entry name" value="LIPID II FLIPPASE MURJ"/>
    <property type="match status" value="1"/>
</dbReference>
<dbReference type="OrthoDB" id="9804143at2"/>
<feature type="transmembrane region" description="Helical" evidence="8">
    <location>
        <begin position="183"/>
        <end position="204"/>
    </location>
</feature>
<feature type="transmembrane region" description="Helical" evidence="8">
    <location>
        <begin position="406"/>
        <end position="424"/>
    </location>
</feature>
<evidence type="ECO:0000256" key="3">
    <source>
        <dbReference type="ARBA" id="ARBA00022692"/>
    </source>
</evidence>
<feature type="transmembrane region" description="Helical" evidence="8">
    <location>
        <begin position="86"/>
        <end position="105"/>
    </location>
</feature>
<dbReference type="GO" id="GO:0034204">
    <property type="term" value="P:lipid translocation"/>
    <property type="evidence" value="ECO:0007669"/>
    <property type="project" value="TreeGrafter"/>
</dbReference>
<dbReference type="GO" id="GO:0008360">
    <property type="term" value="P:regulation of cell shape"/>
    <property type="evidence" value="ECO:0007669"/>
    <property type="project" value="UniProtKB-UniRule"/>
</dbReference>
<dbReference type="GO" id="GO:0071555">
    <property type="term" value="P:cell wall organization"/>
    <property type="evidence" value="ECO:0007669"/>
    <property type="project" value="UniProtKB-UniRule"/>
</dbReference>
<dbReference type="UniPathway" id="UPA00219"/>
<dbReference type="HAMAP" id="MF_02078">
    <property type="entry name" value="MurJ_MviN"/>
    <property type="match status" value="1"/>
</dbReference>
<dbReference type="Pfam" id="PF03023">
    <property type="entry name" value="MurJ"/>
    <property type="match status" value="1"/>
</dbReference>
<comment type="function">
    <text evidence="8 9">Involved in peptidoglycan biosynthesis. Transports lipid-linked peptidoglycan precursors from the inner to the outer leaflet of the cytoplasmic membrane.</text>
</comment>
<organism evidence="10 11">
    <name type="scientific">Romboutsia maritimum</name>
    <dbReference type="NCBI Taxonomy" id="2020948"/>
    <lineage>
        <taxon>Bacteria</taxon>
        <taxon>Bacillati</taxon>
        <taxon>Bacillota</taxon>
        <taxon>Clostridia</taxon>
        <taxon>Peptostreptococcales</taxon>
        <taxon>Peptostreptococcaceae</taxon>
        <taxon>Romboutsia</taxon>
    </lineage>
</organism>
<evidence type="ECO:0000256" key="9">
    <source>
        <dbReference type="PIRNR" id="PIRNR002869"/>
    </source>
</evidence>
<feature type="transmembrane region" description="Helical" evidence="8">
    <location>
        <begin position="382"/>
        <end position="400"/>
    </location>
</feature>
<feature type="transmembrane region" description="Helical" evidence="8">
    <location>
        <begin position="225"/>
        <end position="244"/>
    </location>
</feature>
<gene>
    <name evidence="10" type="primary">mviN</name>
    <name evidence="8" type="synonym">murJ</name>
    <name evidence="10" type="ORF">CHF27_002075</name>
</gene>
<evidence type="ECO:0000313" key="10">
    <source>
        <dbReference type="EMBL" id="RDY25011.1"/>
    </source>
</evidence>
<dbReference type="NCBIfam" id="TIGR01695">
    <property type="entry name" value="murJ_mviN"/>
    <property type="match status" value="1"/>
</dbReference>
<comment type="subcellular location">
    <subcellularLocation>
        <location evidence="1 8">Cell membrane</location>
        <topology evidence="1 8">Multi-pass membrane protein</topology>
    </subcellularLocation>
</comment>
<comment type="caution">
    <text evidence="10">The sequence shown here is derived from an EMBL/GenBank/DDBJ whole genome shotgun (WGS) entry which is preliminary data.</text>
</comment>
<keyword evidence="6 8" id="KW-1133">Transmembrane helix</keyword>
<evidence type="ECO:0000313" key="11">
    <source>
        <dbReference type="Proteomes" id="UP000243494"/>
    </source>
</evidence>
<dbReference type="Proteomes" id="UP000243494">
    <property type="component" value="Unassembled WGS sequence"/>
</dbReference>
<dbReference type="PRINTS" id="PR01806">
    <property type="entry name" value="VIRFACTRMVIN"/>
</dbReference>
<comment type="similarity">
    <text evidence="8 9">Belongs to the MurJ/MviN family.</text>
</comment>
<keyword evidence="2 8" id="KW-1003">Cell membrane</keyword>
<evidence type="ECO:0000256" key="2">
    <source>
        <dbReference type="ARBA" id="ARBA00022475"/>
    </source>
</evidence>
<evidence type="ECO:0000256" key="7">
    <source>
        <dbReference type="ARBA" id="ARBA00023136"/>
    </source>
</evidence>
<keyword evidence="5 8" id="KW-0573">Peptidoglycan synthesis</keyword>
<feature type="transmembrane region" description="Helical" evidence="8">
    <location>
        <begin position="125"/>
        <end position="145"/>
    </location>
</feature>
<feature type="transmembrane region" description="Helical" evidence="8">
    <location>
        <begin position="264"/>
        <end position="284"/>
    </location>
</feature>
<accession>A0A371IX06</accession>
<feature type="transmembrane region" description="Helical" evidence="8">
    <location>
        <begin position="344"/>
        <end position="361"/>
    </location>
</feature>
<keyword evidence="8 9" id="KW-0813">Transport</keyword>
<evidence type="ECO:0000256" key="8">
    <source>
        <dbReference type="HAMAP-Rule" id="MF_02078"/>
    </source>
</evidence>
<keyword evidence="4 8" id="KW-0133">Cell shape</keyword>
<feature type="transmembrane region" description="Helical" evidence="8">
    <location>
        <begin position="46"/>
        <end position="65"/>
    </location>
</feature>
<evidence type="ECO:0000256" key="4">
    <source>
        <dbReference type="ARBA" id="ARBA00022960"/>
    </source>
</evidence>
<feature type="transmembrane region" description="Helical" evidence="8">
    <location>
        <begin position="473"/>
        <end position="494"/>
    </location>
</feature>
<dbReference type="CDD" id="cd13123">
    <property type="entry name" value="MATE_MurJ_like"/>
    <property type="match status" value="1"/>
</dbReference>
<protein>
    <recommendedName>
        <fullName evidence="8">Probable lipid II flippase MurJ</fullName>
    </recommendedName>
</protein>
<dbReference type="GO" id="GO:0015648">
    <property type="term" value="F:lipid-linked peptidoglycan transporter activity"/>
    <property type="evidence" value="ECO:0007669"/>
    <property type="project" value="UniProtKB-UniRule"/>
</dbReference>
<feature type="transmembrane region" description="Helical" evidence="8">
    <location>
        <begin position="157"/>
        <end position="177"/>
    </location>
</feature>
<feature type="transmembrane region" description="Helical" evidence="8">
    <location>
        <begin position="305"/>
        <end position="332"/>
    </location>
</feature>
<feature type="transmembrane region" description="Helical" evidence="8">
    <location>
        <begin position="436"/>
        <end position="461"/>
    </location>
</feature>
<dbReference type="PIRSF" id="PIRSF002869">
    <property type="entry name" value="MviN"/>
    <property type="match status" value="1"/>
</dbReference>
<evidence type="ECO:0000256" key="1">
    <source>
        <dbReference type="ARBA" id="ARBA00004651"/>
    </source>
</evidence>
<name>A0A371IX06_9FIRM</name>
<reference evidence="10 11" key="1">
    <citation type="journal article" date="2017" name="Genome Announc.">
        <title>Draft Genome Sequence of Romboutsia maritimum sp. nov. Strain CCRI-22766(T), Isolated from Coastal Estuarine Mud.</title>
        <authorList>
            <person name="Maheux A.F."/>
            <person name="Boudreau D.K."/>
            <person name="Berube E."/>
            <person name="Boissinot M."/>
            <person name="Raymond F."/>
            <person name="Brodeur S."/>
            <person name="Corbeil J."/>
            <person name="Brightwell G."/>
            <person name="Broda D."/>
            <person name="Omar R.F."/>
            <person name="Bergeron M.G."/>
        </authorList>
    </citation>
    <scope>NUCLEOTIDE SEQUENCE [LARGE SCALE GENOMIC DNA]</scope>
    <source>
        <strain evidence="10 11">CCRI-22766</strain>
    </source>
</reference>
<evidence type="ECO:0000256" key="5">
    <source>
        <dbReference type="ARBA" id="ARBA00022984"/>
    </source>
</evidence>
<keyword evidence="8 9" id="KW-0961">Cell wall biogenesis/degradation</keyword>
<dbReference type="InterPro" id="IPR051050">
    <property type="entry name" value="Lipid_II_flippase_MurJ/MviN"/>
</dbReference>
<dbReference type="RefSeq" id="WP_095405767.1">
    <property type="nucleotide sequence ID" value="NZ_NOJZ02000001.1"/>
</dbReference>
<evidence type="ECO:0000256" key="6">
    <source>
        <dbReference type="ARBA" id="ARBA00022989"/>
    </source>
</evidence>
<dbReference type="GO" id="GO:0005886">
    <property type="term" value="C:plasma membrane"/>
    <property type="evidence" value="ECO:0007669"/>
    <property type="project" value="UniProtKB-SubCell"/>
</dbReference>
<keyword evidence="7 8" id="KW-0472">Membrane</keyword>
<dbReference type="InterPro" id="IPR004268">
    <property type="entry name" value="MurJ"/>
</dbReference>
<dbReference type="PANTHER" id="PTHR47019:SF1">
    <property type="entry name" value="LIPID II FLIPPASE MURJ"/>
    <property type="match status" value="1"/>
</dbReference>
<keyword evidence="11" id="KW-1185">Reference proteome</keyword>
<proteinExistence type="inferred from homology"/>